<dbReference type="InterPro" id="IPR000683">
    <property type="entry name" value="Gfo/Idh/MocA-like_OxRdtase_N"/>
</dbReference>
<dbReference type="GO" id="GO:0016491">
    <property type="term" value="F:oxidoreductase activity"/>
    <property type="evidence" value="ECO:0007669"/>
    <property type="project" value="UniProtKB-KW"/>
</dbReference>
<evidence type="ECO:0000259" key="3">
    <source>
        <dbReference type="Pfam" id="PF01408"/>
    </source>
</evidence>
<dbReference type="SUPFAM" id="SSF51735">
    <property type="entry name" value="NAD(P)-binding Rossmann-fold domains"/>
    <property type="match status" value="1"/>
</dbReference>
<dbReference type="PANTHER" id="PTHR43818">
    <property type="entry name" value="BCDNA.GH03377"/>
    <property type="match status" value="1"/>
</dbReference>
<reference evidence="5 6" key="1">
    <citation type="submission" date="2019-12" db="EMBL/GenBank/DDBJ databases">
        <authorList>
            <person name="Dong K."/>
        </authorList>
    </citation>
    <scope>NUCLEOTIDE SEQUENCE [LARGE SCALE GENOMIC DNA]</scope>
    <source>
        <strain evidence="5 6">JCM 31225</strain>
    </source>
</reference>
<dbReference type="RefSeq" id="WP_160367321.1">
    <property type="nucleotide sequence ID" value="NZ_WSQA01000001.1"/>
</dbReference>
<dbReference type="Gene3D" id="3.40.50.720">
    <property type="entry name" value="NAD(P)-binding Rossmann-like Domain"/>
    <property type="match status" value="1"/>
</dbReference>
<name>A0A6N8KWQ6_9SPHI</name>
<dbReference type="Gene3D" id="3.30.360.10">
    <property type="entry name" value="Dihydrodipicolinate Reductase, domain 2"/>
    <property type="match status" value="1"/>
</dbReference>
<accession>A0A6N8KWQ6</accession>
<proteinExistence type="predicted"/>
<dbReference type="GO" id="GO:0000166">
    <property type="term" value="F:nucleotide binding"/>
    <property type="evidence" value="ECO:0007669"/>
    <property type="project" value="InterPro"/>
</dbReference>
<keyword evidence="6" id="KW-1185">Reference proteome</keyword>
<gene>
    <name evidence="5" type="ORF">GQF63_01515</name>
</gene>
<dbReference type="OrthoDB" id="9785257at2"/>
<comment type="caution">
    <text evidence="5">The sequence shown here is derived from an EMBL/GenBank/DDBJ whole genome shotgun (WGS) entry which is preliminary data.</text>
</comment>
<keyword evidence="1" id="KW-0560">Oxidoreductase</keyword>
<dbReference type="InterPro" id="IPR032459">
    <property type="entry name" value="Oxidoreduct_C"/>
</dbReference>
<feature type="domain" description="Gfo/Idh/MocA-like oxidoreductase N-terminal" evidence="3">
    <location>
        <begin position="69"/>
        <end position="161"/>
    </location>
</feature>
<protein>
    <submittedName>
        <fullName evidence="5">Oxidoreductase</fullName>
    </submittedName>
</protein>
<sequence length="462" mass="51569">MKKLFFALAIMAMTQACTNPKPQKSGNLKMMILDPGHFHAALIQKSMLPGVDSTVYVYAPKGTEVTAHAALINQYNTRPEQPTGWKMEAYYDADFLERMLAEKPGDMVVLAGNNKKKTEYIAKSVAADLHVLSDKPMAINKDGFNLLEEAFKTADKQGVILFDIMTERYNIYSILQKELIRNQAVFGTLQKGSLAEPAIIKNSVHHFYKEVSGKPLIRPAWYYDVEQEGEGIVDVTTHSIDLVQWQCFPEALLDYKKDVEVLSASRYPTRLTLAQFRQSTDEGSFPGFLHKDVHQDTLDVYANGEINYSIKGVHSKVSVQWAYQAAPGAGDTHLSQMRGTRAIVSIKQGKAEGFKPTLYIEPVNASGFSELEAKEIAAGFAEIEKNYPGIALKKIANGYTVVIPDALQEGHEEHFAHVAHKFMDYVKAGKLPEWEKAFMLTKYFITTEALAKAKTVKGERSS</sequence>
<organism evidence="5 6">
    <name type="scientific">Sphingobacterium humi</name>
    <dbReference type="NCBI Taxonomy" id="1796905"/>
    <lineage>
        <taxon>Bacteria</taxon>
        <taxon>Pseudomonadati</taxon>
        <taxon>Bacteroidota</taxon>
        <taxon>Sphingobacteriia</taxon>
        <taxon>Sphingobacteriales</taxon>
        <taxon>Sphingobacteriaceae</taxon>
        <taxon>Sphingobacterium</taxon>
    </lineage>
</organism>
<feature type="signal peptide" evidence="2">
    <location>
        <begin position="1"/>
        <end position="18"/>
    </location>
</feature>
<evidence type="ECO:0000256" key="2">
    <source>
        <dbReference type="SAM" id="SignalP"/>
    </source>
</evidence>
<dbReference type="PROSITE" id="PS51257">
    <property type="entry name" value="PROKAR_LIPOPROTEIN"/>
    <property type="match status" value="1"/>
</dbReference>
<dbReference type="EMBL" id="WSQA01000001">
    <property type="protein sequence ID" value="MVZ60691.1"/>
    <property type="molecule type" value="Genomic_DNA"/>
</dbReference>
<evidence type="ECO:0000313" key="6">
    <source>
        <dbReference type="Proteomes" id="UP000435036"/>
    </source>
</evidence>
<keyword evidence="2" id="KW-0732">Signal</keyword>
<dbReference type="PANTHER" id="PTHR43818:SF11">
    <property type="entry name" value="BCDNA.GH03377"/>
    <property type="match status" value="1"/>
</dbReference>
<dbReference type="InterPro" id="IPR050463">
    <property type="entry name" value="Gfo/Idh/MocA_oxidrdct_glycsds"/>
</dbReference>
<feature type="chain" id="PRO_5026755054" evidence="2">
    <location>
        <begin position="19"/>
        <end position="462"/>
    </location>
</feature>
<dbReference type="Pfam" id="PF16490">
    <property type="entry name" value="Oxidoreduct_C"/>
    <property type="match status" value="1"/>
</dbReference>
<evidence type="ECO:0000313" key="5">
    <source>
        <dbReference type="EMBL" id="MVZ60691.1"/>
    </source>
</evidence>
<feature type="domain" description="Putative oxidoreductase C-terminal" evidence="4">
    <location>
        <begin position="175"/>
        <end position="454"/>
    </location>
</feature>
<dbReference type="AlphaFoldDB" id="A0A6N8KWQ6"/>
<evidence type="ECO:0000259" key="4">
    <source>
        <dbReference type="Pfam" id="PF16490"/>
    </source>
</evidence>
<evidence type="ECO:0000256" key="1">
    <source>
        <dbReference type="ARBA" id="ARBA00023002"/>
    </source>
</evidence>
<dbReference type="Pfam" id="PF01408">
    <property type="entry name" value="GFO_IDH_MocA"/>
    <property type="match status" value="1"/>
</dbReference>
<dbReference type="Proteomes" id="UP000435036">
    <property type="component" value="Unassembled WGS sequence"/>
</dbReference>
<dbReference type="InterPro" id="IPR036291">
    <property type="entry name" value="NAD(P)-bd_dom_sf"/>
</dbReference>